<dbReference type="PANTHER" id="PTHR18964:SF149">
    <property type="entry name" value="BIFUNCTIONAL UDP-N-ACETYLGLUCOSAMINE 2-EPIMERASE_N-ACETYLMANNOSAMINE KINASE"/>
    <property type="match status" value="1"/>
</dbReference>
<dbReference type="InterPro" id="IPR000600">
    <property type="entry name" value="ROK"/>
</dbReference>
<dbReference type="AlphaFoldDB" id="A0A2R5F083"/>
<dbReference type="RefSeq" id="WP_108996366.1">
    <property type="nucleotide sequence ID" value="NZ_BDQX01000458.1"/>
</dbReference>
<keyword evidence="3" id="KW-0859">Xylose metabolism</keyword>
<evidence type="ECO:0000256" key="2">
    <source>
        <dbReference type="ARBA" id="ARBA00006479"/>
    </source>
</evidence>
<dbReference type="Gene3D" id="3.30.420.40">
    <property type="match status" value="2"/>
</dbReference>
<dbReference type="GO" id="GO:0042732">
    <property type="term" value="P:D-xylose metabolic process"/>
    <property type="evidence" value="ECO:0007669"/>
    <property type="project" value="UniProtKB-KW"/>
</dbReference>
<protein>
    <submittedName>
        <fullName evidence="4">ROK family transcriptional regulator</fullName>
    </submittedName>
</protein>
<dbReference type="PANTHER" id="PTHR18964">
    <property type="entry name" value="ROK (REPRESSOR, ORF, KINASE) FAMILY"/>
    <property type="match status" value="1"/>
</dbReference>
<dbReference type="SUPFAM" id="SSF53067">
    <property type="entry name" value="Actin-like ATPase domain"/>
    <property type="match status" value="1"/>
</dbReference>
<evidence type="ECO:0000313" key="4">
    <source>
        <dbReference type="EMBL" id="GBG12362.1"/>
    </source>
</evidence>
<comment type="caution">
    <text evidence="4">The sequence shown here is derived from an EMBL/GenBank/DDBJ whole genome shotgun (WGS) entry which is preliminary data.</text>
</comment>
<reference evidence="4 5" key="1">
    <citation type="submission" date="2017-08" db="EMBL/GenBank/DDBJ databases">
        <title>Substantial Increase in Enzyme Production by Combined Drug-Resistance Mutations in Paenibacillus agaridevorans.</title>
        <authorList>
            <person name="Tanaka Y."/>
            <person name="Funane K."/>
            <person name="Hosaka T."/>
            <person name="Shiwa Y."/>
            <person name="Fujita N."/>
            <person name="Miyazaki T."/>
            <person name="Yoshikawa H."/>
            <person name="Murakami K."/>
            <person name="Kasahara K."/>
            <person name="Inaoka T."/>
            <person name="Hiraga Y."/>
            <person name="Ochi K."/>
        </authorList>
    </citation>
    <scope>NUCLEOTIDE SEQUENCE [LARGE SCALE GENOMIC DNA]</scope>
    <source>
        <strain evidence="4 5">T-3040</strain>
    </source>
</reference>
<dbReference type="Pfam" id="PF00480">
    <property type="entry name" value="ROK"/>
    <property type="match status" value="1"/>
</dbReference>
<dbReference type="Gene3D" id="1.10.10.10">
    <property type="entry name" value="Winged helix-like DNA-binding domain superfamily/Winged helix DNA-binding domain"/>
    <property type="match status" value="1"/>
</dbReference>
<accession>A0A2R5F083</accession>
<keyword evidence="5" id="KW-1185">Reference proteome</keyword>
<dbReference type="InterPro" id="IPR043129">
    <property type="entry name" value="ATPase_NBD"/>
</dbReference>
<name>A0A2R5F083_9BACL</name>
<dbReference type="EMBL" id="BDQX01000458">
    <property type="protein sequence ID" value="GBG12362.1"/>
    <property type="molecule type" value="Genomic_DNA"/>
</dbReference>
<evidence type="ECO:0000256" key="1">
    <source>
        <dbReference type="ARBA" id="ARBA00002486"/>
    </source>
</evidence>
<comment type="function">
    <text evidence="1">Transcriptional repressor of xylose-utilizing enzymes.</text>
</comment>
<dbReference type="Proteomes" id="UP000245202">
    <property type="component" value="Unassembled WGS sequence"/>
</dbReference>
<sequence>MRTDGQTAKQSVKQTVYQHIAHQGIVSKADLLPSYSLTSSTMNRLLEELLGDGLIAESGFGPSSGGRKPILYKINETYGYVFGLEISRFYSTLGLFDMDMNPKSFVRWRMDEDMTPEQFVKYVAGRIRVLLADHGLTESRIIGIGIGAVGPLNREEGIILNPLYFPAKGWSNVPICSLIEQATGIAAMLDNGANTALIGEHWALRHEGIEHMVYVHAGISMRSAMMSYGRIVYGSVDMEGSIGQMIIQTDGPRLNEEGNYGALEAFVSVQALEKQARSDAKMGRGDLTNMYHLPAERIGYDTLLRELARDSAYVSELFLRSARYFGIGLSNVINLFHPQTIVLGGTLVTSHERFFQTATEVARSNAYHNPEYVPVFSKGVLKEDAVATGAALMVWKAMPV</sequence>
<dbReference type="SUPFAM" id="SSF46785">
    <property type="entry name" value="Winged helix' DNA-binding domain"/>
    <property type="match status" value="1"/>
</dbReference>
<proteinExistence type="inferred from homology"/>
<gene>
    <name evidence="4" type="ORF">PAT3040_07237</name>
</gene>
<comment type="similarity">
    <text evidence="2">Belongs to the ROK (NagC/XylR) family.</text>
</comment>
<evidence type="ECO:0000256" key="3">
    <source>
        <dbReference type="ARBA" id="ARBA00022629"/>
    </source>
</evidence>
<organism evidence="4 5">
    <name type="scientific">Paenibacillus agaridevorans</name>
    <dbReference type="NCBI Taxonomy" id="171404"/>
    <lineage>
        <taxon>Bacteria</taxon>
        <taxon>Bacillati</taxon>
        <taxon>Bacillota</taxon>
        <taxon>Bacilli</taxon>
        <taxon>Bacillales</taxon>
        <taxon>Paenibacillaceae</taxon>
        <taxon>Paenibacillus</taxon>
    </lineage>
</organism>
<dbReference type="InterPro" id="IPR036390">
    <property type="entry name" value="WH_DNA-bd_sf"/>
</dbReference>
<dbReference type="InterPro" id="IPR036388">
    <property type="entry name" value="WH-like_DNA-bd_sf"/>
</dbReference>
<keyword evidence="3" id="KW-0119">Carbohydrate metabolism</keyword>
<evidence type="ECO:0000313" key="5">
    <source>
        <dbReference type="Proteomes" id="UP000245202"/>
    </source>
</evidence>